<evidence type="ECO:0000256" key="1">
    <source>
        <dbReference type="ARBA" id="ARBA00008535"/>
    </source>
</evidence>
<keyword evidence="3" id="KW-0342">GTP-binding</keyword>
<comment type="caution">
    <text evidence="5">The sequence shown here is derived from an EMBL/GenBank/DDBJ whole genome shotgun (WGS) entry which is preliminary data.</text>
</comment>
<dbReference type="EMBL" id="JAHGAV010001547">
    <property type="protein sequence ID" value="KAG6922041.1"/>
    <property type="molecule type" value="Genomic_DNA"/>
</dbReference>
<evidence type="ECO:0000313" key="6">
    <source>
        <dbReference type="Proteomes" id="UP000765507"/>
    </source>
</evidence>
<evidence type="ECO:0000313" key="5">
    <source>
        <dbReference type="EMBL" id="KAG6922041.1"/>
    </source>
</evidence>
<dbReference type="PANTHER" id="PTHR10903">
    <property type="entry name" value="GTPASE, IMAP FAMILY MEMBER-RELATED"/>
    <property type="match status" value="1"/>
</dbReference>
<comment type="similarity">
    <text evidence="1">Belongs to the TRAFAC class TrmE-Era-EngA-EngB-Septin-like GTPase superfamily. AIG1/Toc34/Toc159-like paraseptin GTPase family. IAN subfamily.</text>
</comment>
<keyword evidence="6" id="KW-1185">Reference proteome</keyword>
<name>A0A8T1RZL4_CHESE</name>
<dbReference type="InterPro" id="IPR045058">
    <property type="entry name" value="GIMA/IAN/Toc"/>
</dbReference>
<dbReference type="FunFam" id="3.40.50.300:FF:000366">
    <property type="entry name" value="GTPase, IMAP family member 2"/>
    <property type="match status" value="2"/>
</dbReference>
<dbReference type="Proteomes" id="UP000765507">
    <property type="component" value="Unassembled WGS sequence"/>
</dbReference>
<dbReference type="OrthoDB" id="8954335at2759"/>
<feature type="domain" description="AIG1-type G" evidence="4">
    <location>
        <begin position="1"/>
        <end position="124"/>
    </location>
</feature>
<dbReference type="InterPro" id="IPR006703">
    <property type="entry name" value="G_AIG1"/>
</dbReference>
<accession>A0A8T1RZL4</accession>
<reference evidence="5 6" key="1">
    <citation type="journal article" date="2020" name="G3 (Bethesda)">
        <title>Draft Genome of the Common Snapping Turtle, Chelydra serpentina, a Model for Phenotypic Plasticity in Reptiles.</title>
        <authorList>
            <person name="Das D."/>
            <person name="Singh S.K."/>
            <person name="Bierstedt J."/>
            <person name="Erickson A."/>
            <person name="Galli G.L.J."/>
            <person name="Crossley D.A. 2nd"/>
            <person name="Rhen T."/>
        </authorList>
    </citation>
    <scope>NUCLEOTIDE SEQUENCE [LARGE SCALE GENOMIC DNA]</scope>
    <source>
        <strain evidence="5">KW</strain>
    </source>
</reference>
<feature type="domain" description="AIG1-type G" evidence="4">
    <location>
        <begin position="235"/>
        <end position="438"/>
    </location>
</feature>
<dbReference type="Gene3D" id="3.40.50.300">
    <property type="entry name" value="P-loop containing nucleotide triphosphate hydrolases"/>
    <property type="match status" value="2"/>
</dbReference>
<dbReference type="Pfam" id="PF04548">
    <property type="entry name" value="AIG1"/>
    <property type="match status" value="2"/>
</dbReference>
<evidence type="ECO:0000256" key="2">
    <source>
        <dbReference type="ARBA" id="ARBA00022741"/>
    </source>
</evidence>
<organism evidence="5 6">
    <name type="scientific">Chelydra serpentina</name>
    <name type="common">Snapping turtle</name>
    <name type="synonym">Testudo serpentina</name>
    <dbReference type="NCBI Taxonomy" id="8475"/>
    <lineage>
        <taxon>Eukaryota</taxon>
        <taxon>Metazoa</taxon>
        <taxon>Chordata</taxon>
        <taxon>Craniata</taxon>
        <taxon>Vertebrata</taxon>
        <taxon>Euteleostomi</taxon>
        <taxon>Archelosauria</taxon>
        <taxon>Testudinata</taxon>
        <taxon>Testudines</taxon>
        <taxon>Cryptodira</taxon>
        <taxon>Durocryptodira</taxon>
        <taxon>Americhelydia</taxon>
        <taxon>Chelydroidea</taxon>
        <taxon>Chelydridae</taxon>
        <taxon>Chelydra</taxon>
    </lineage>
</organism>
<protein>
    <submittedName>
        <fullName evidence="5">GTPase, IMAP family member 1</fullName>
    </submittedName>
</protein>
<dbReference type="InterPro" id="IPR027417">
    <property type="entry name" value="P-loop_NTPase"/>
</dbReference>
<evidence type="ECO:0000259" key="4">
    <source>
        <dbReference type="PROSITE" id="PS51720"/>
    </source>
</evidence>
<gene>
    <name evidence="5" type="ORF">G0U57_004082</name>
</gene>
<evidence type="ECO:0000256" key="3">
    <source>
        <dbReference type="ARBA" id="ARBA00023134"/>
    </source>
</evidence>
<dbReference type="AlphaFoldDB" id="A0A8T1RZL4"/>
<dbReference type="GO" id="GO:0005525">
    <property type="term" value="F:GTP binding"/>
    <property type="evidence" value="ECO:0007669"/>
    <property type="project" value="UniProtKB-KW"/>
</dbReference>
<dbReference type="PROSITE" id="PS51720">
    <property type="entry name" value="G_AIG1"/>
    <property type="match status" value="2"/>
</dbReference>
<dbReference type="SUPFAM" id="SSF52540">
    <property type="entry name" value="P-loop containing nucleoside triphosphate hydrolases"/>
    <property type="match status" value="2"/>
</dbReference>
<sequence length="484" mass="55601">MLSCPGPHALVLVTQLGCYAEEDKAAVRRIREIFGVEAMRYMIVLFTRKEDLEGGSLNEYMRDLDNQDLQELITDCGDRCCAFNNKATGTERDEQVNELRKVIEEMVPGNGGRCYSNEMYKYAKEKTEQQERALEKTYRDLEEEKVKEIIHHFKEKYKNIKEGLNSRPEEVKEMHLKLGETVYRALGALSEAPKATEAEQEENLLKEIQKYCEEKLKRKGRENEETAEGAQESSQIKLKLILVGKEGVGKSATGNTILGNKVFESKLGAKPVTETCKTGRRNWNGKEVVVIDMPDIFSPEASDTETYREISHCIVFSAPGPHALVLVTQLGRYTEEDKETVKRVREIFGVEAMRHMIVLFTRKEDLGGDSLKVYVRNSDNKNLKELIQACKYRYCAFNNKATGAERDKQVNELMRITERMVKENGGRCYTNELYSEVERMGDGGTEEKCMKMEEKVREHIAKQKTPRKESMTTRLQNVLLRPWQ</sequence>
<dbReference type="CDD" id="cd01852">
    <property type="entry name" value="AIG1"/>
    <property type="match status" value="1"/>
</dbReference>
<keyword evidence="2" id="KW-0547">Nucleotide-binding</keyword>
<dbReference type="PANTHER" id="PTHR10903:SF73">
    <property type="entry name" value="GTPASE IMAP FAMILY MEMBER 8"/>
    <property type="match status" value="1"/>
</dbReference>
<proteinExistence type="inferred from homology"/>